<proteinExistence type="predicted"/>
<gene>
    <name evidence="1" type="ORF">ITP53_19415</name>
</gene>
<sequence>MDGGLSVIGHAEIGQDTGDVRLDRLLDDLGVGPPHALSRTSILEGLARLTASPKRHIRAA</sequence>
<evidence type="ECO:0000313" key="1">
    <source>
        <dbReference type="EMBL" id="MBF8187865.1"/>
    </source>
</evidence>
<comment type="caution">
    <text evidence="1">The sequence shown here is derived from an EMBL/GenBank/DDBJ whole genome shotgun (WGS) entry which is preliminary data.</text>
</comment>
<reference evidence="1" key="1">
    <citation type="submission" date="2020-11" db="EMBL/GenBank/DDBJ databases">
        <title>Whole-genome analyses of Nonomuraea sp. K274.</title>
        <authorList>
            <person name="Veyisoglu A."/>
        </authorList>
    </citation>
    <scope>NUCLEOTIDE SEQUENCE</scope>
    <source>
        <strain evidence="1">K274</strain>
    </source>
</reference>
<dbReference type="RefSeq" id="WP_195896826.1">
    <property type="nucleotide sequence ID" value="NZ_JADOGI010000054.1"/>
</dbReference>
<keyword evidence="2" id="KW-1185">Reference proteome</keyword>
<dbReference type="AlphaFoldDB" id="A0A931EZ10"/>
<organism evidence="1 2">
    <name type="scientific">Nonomuraea cypriaca</name>
    <dbReference type="NCBI Taxonomy" id="1187855"/>
    <lineage>
        <taxon>Bacteria</taxon>
        <taxon>Bacillati</taxon>
        <taxon>Actinomycetota</taxon>
        <taxon>Actinomycetes</taxon>
        <taxon>Streptosporangiales</taxon>
        <taxon>Streptosporangiaceae</taxon>
        <taxon>Nonomuraea</taxon>
    </lineage>
</organism>
<evidence type="ECO:0000313" key="2">
    <source>
        <dbReference type="Proteomes" id="UP000605361"/>
    </source>
</evidence>
<protein>
    <submittedName>
        <fullName evidence="1">Uncharacterized protein</fullName>
    </submittedName>
</protein>
<dbReference type="EMBL" id="JADOGI010000054">
    <property type="protein sequence ID" value="MBF8187865.1"/>
    <property type="molecule type" value="Genomic_DNA"/>
</dbReference>
<name>A0A931EZ10_9ACTN</name>
<accession>A0A931EZ10</accession>
<dbReference type="Proteomes" id="UP000605361">
    <property type="component" value="Unassembled WGS sequence"/>
</dbReference>